<dbReference type="InterPro" id="IPR051617">
    <property type="entry name" value="UNC-93-like_regulator"/>
</dbReference>
<proteinExistence type="predicted"/>
<feature type="transmembrane region" description="Helical" evidence="5">
    <location>
        <begin position="138"/>
        <end position="164"/>
    </location>
</feature>
<keyword evidence="7" id="KW-1185">Reference proteome</keyword>
<dbReference type="InterPro" id="IPR036259">
    <property type="entry name" value="MFS_trans_sf"/>
</dbReference>
<evidence type="ECO:0000256" key="2">
    <source>
        <dbReference type="ARBA" id="ARBA00022692"/>
    </source>
</evidence>
<dbReference type="AlphaFoldDB" id="A0A2K1QLU7"/>
<feature type="transmembrane region" description="Helical" evidence="5">
    <location>
        <begin position="445"/>
        <end position="464"/>
    </location>
</feature>
<sequence length="499" mass="54486">MTDVNEKSATSDIHSNSDLETPVVRPAGWKYKQINVGGLTLPWYASPPAQLLLVASVCFLCPGMYNALGGMGGGGQIDATAADHANVAVYSTFAVGGFFAGSIVNTFGIKTSLAFGGIGYTVYVASMLSYTHTQNQGFTIFAGALLGACAGILWSAQGAIMLAYPPEESKGKYISWFWMIFNMGGVIGSLIPLGQNINTTTNSVVSDGTYIGFIVLTLIGAGLAFTLVDAKSVIRQDGSKIILMKNPTWKTELWGLWETIQSDPYIVFLFPMFFASNWFYTYQFNGVNLARFNTRTRALNNVLYWGSQIVGAFIFGYGLDVQSIRRSTRAKIVWTVLLVFTMVVWGGGFAFQNGIDRSITDAEGYVKMDWTTSGYVGPMFLYIFYGVFDAAWQTCVYWFIGSLTNNSRTLANFAGFYKGVQSAGAAIIWRLDALKIPYMNEFASCWALLAGSLLIAAPVIYIRIKDHVDLEEDLKFSDETVAEVVAHGGTKSADDHEMA</sequence>
<keyword evidence="2 5" id="KW-0812">Transmembrane</keyword>
<dbReference type="Gene3D" id="1.20.1250.20">
    <property type="entry name" value="MFS general substrate transporter like domains"/>
    <property type="match status" value="1"/>
</dbReference>
<dbReference type="CDD" id="cd06178">
    <property type="entry name" value="MFS_unc93-like"/>
    <property type="match status" value="1"/>
</dbReference>
<dbReference type="GO" id="GO:0016020">
    <property type="term" value="C:membrane"/>
    <property type="evidence" value="ECO:0007669"/>
    <property type="project" value="UniProtKB-SubCell"/>
</dbReference>
<dbReference type="InParanoid" id="A0A2K1QLU7"/>
<keyword evidence="3 5" id="KW-1133">Transmembrane helix</keyword>
<feature type="transmembrane region" description="Helical" evidence="5">
    <location>
        <begin position="379"/>
        <end position="400"/>
    </location>
</feature>
<feature type="transmembrane region" description="Helical" evidence="5">
    <location>
        <begin position="51"/>
        <end position="68"/>
    </location>
</feature>
<gene>
    <name evidence="6" type="ORF">CAC42_4245</name>
</gene>
<name>A0A2K1QLU7_9PEZI</name>
<evidence type="ECO:0000256" key="3">
    <source>
        <dbReference type="ARBA" id="ARBA00022989"/>
    </source>
</evidence>
<protein>
    <submittedName>
        <fullName evidence="6">UNC93-like protein</fullName>
    </submittedName>
</protein>
<dbReference type="PANTHER" id="PTHR23294">
    <property type="entry name" value="ET TRANSLATION PRODUCT-RELATED"/>
    <property type="match status" value="1"/>
</dbReference>
<keyword evidence="4 5" id="KW-0472">Membrane</keyword>
<feature type="transmembrane region" description="Helical" evidence="5">
    <location>
        <begin position="332"/>
        <end position="351"/>
    </location>
</feature>
<evidence type="ECO:0000256" key="1">
    <source>
        <dbReference type="ARBA" id="ARBA00004141"/>
    </source>
</evidence>
<evidence type="ECO:0000256" key="5">
    <source>
        <dbReference type="SAM" id="Phobius"/>
    </source>
</evidence>
<feature type="transmembrane region" description="Helical" evidence="5">
    <location>
        <begin position="88"/>
        <end position="107"/>
    </location>
</feature>
<comment type="subcellular location">
    <subcellularLocation>
        <location evidence="1">Membrane</location>
        <topology evidence="1">Multi-pass membrane protein</topology>
    </subcellularLocation>
</comment>
<feature type="transmembrane region" description="Helical" evidence="5">
    <location>
        <begin position="209"/>
        <end position="228"/>
    </location>
</feature>
<organism evidence="6 7">
    <name type="scientific">Sphaceloma murrayae</name>
    <dbReference type="NCBI Taxonomy" id="2082308"/>
    <lineage>
        <taxon>Eukaryota</taxon>
        <taxon>Fungi</taxon>
        <taxon>Dikarya</taxon>
        <taxon>Ascomycota</taxon>
        <taxon>Pezizomycotina</taxon>
        <taxon>Dothideomycetes</taxon>
        <taxon>Dothideomycetidae</taxon>
        <taxon>Myriangiales</taxon>
        <taxon>Elsinoaceae</taxon>
        <taxon>Sphaceloma</taxon>
    </lineage>
</organism>
<dbReference type="Pfam" id="PF05978">
    <property type="entry name" value="UNC-93"/>
    <property type="match status" value="1"/>
</dbReference>
<dbReference type="OrthoDB" id="196103at2759"/>
<feature type="transmembrane region" description="Helical" evidence="5">
    <location>
        <begin position="265"/>
        <end position="282"/>
    </location>
</feature>
<evidence type="ECO:0000313" key="7">
    <source>
        <dbReference type="Proteomes" id="UP000243797"/>
    </source>
</evidence>
<accession>A0A2K1QLU7</accession>
<dbReference type="Proteomes" id="UP000243797">
    <property type="component" value="Unassembled WGS sequence"/>
</dbReference>
<dbReference type="SUPFAM" id="SSF103473">
    <property type="entry name" value="MFS general substrate transporter"/>
    <property type="match status" value="1"/>
</dbReference>
<dbReference type="EMBL" id="NKHZ01000068">
    <property type="protein sequence ID" value="PNS15793.1"/>
    <property type="molecule type" value="Genomic_DNA"/>
</dbReference>
<feature type="transmembrane region" description="Helical" evidence="5">
    <location>
        <begin position="302"/>
        <end position="320"/>
    </location>
</feature>
<reference evidence="6 7" key="1">
    <citation type="submission" date="2017-06" db="EMBL/GenBank/DDBJ databases">
        <title>Draft genome sequence of a variant of Elsinoe murrayae.</title>
        <authorList>
            <person name="Cheng Q."/>
        </authorList>
    </citation>
    <scope>NUCLEOTIDE SEQUENCE [LARGE SCALE GENOMIC DNA]</scope>
    <source>
        <strain evidence="6 7">CQ-2017a</strain>
    </source>
</reference>
<feature type="transmembrane region" description="Helical" evidence="5">
    <location>
        <begin position="176"/>
        <end position="197"/>
    </location>
</feature>
<dbReference type="STRING" id="2082308.A0A2K1QLU7"/>
<evidence type="ECO:0000313" key="6">
    <source>
        <dbReference type="EMBL" id="PNS15793.1"/>
    </source>
</evidence>
<comment type="caution">
    <text evidence="6">The sequence shown here is derived from an EMBL/GenBank/DDBJ whole genome shotgun (WGS) entry which is preliminary data.</text>
</comment>
<dbReference type="PANTHER" id="PTHR23294:SF59">
    <property type="entry name" value="UNC93-LIKE PROTEIN C922.05C"/>
    <property type="match status" value="1"/>
</dbReference>
<evidence type="ECO:0000256" key="4">
    <source>
        <dbReference type="ARBA" id="ARBA00023136"/>
    </source>
</evidence>
<dbReference type="InterPro" id="IPR010291">
    <property type="entry name" value="Ion_channel_UNC-93"/>
</dbReference>